<proteinExistence type="predicted"/>
<dbReference type="Proteomes" id="UP001054945">
    <property type="component" value="Unassembled WGS sequence"/>
</dbReference>
<dbReference type="EMBL" id="BPLR01002403">
    <property type="protein sequence ID" value="GIX73368.1"/>
    <property type="molecule type" value="Genomic_DNA"/>
</dbReference>
<name>A0AAV4MNE4_CAEEX</name>
<evidence type="ECO:0000313" key="2">
    <source>
        <dbReference type="Proteomes" id="UP001054945"/>
    </source>
</evidence>
<keyword evidence="2" id="KW-1185">Reference proteome</keyword>
<evidence type="ECO:0000313" key="1">
    <source>
        <dbReference type="EMBL" id="GIX73368.1"/>
    </source>
</evidence>
<reference evidence="1 2" key="1">
    <citation type="submission" date="2021-06" db="EMBL/GenBank/DDBJ databases">
        <title>Caerostris extrusa draft genome.</title>
        <authorList>
            <person name="Kono N."/>
            <person name="Arakawa K."/>
        </authorList>
    </citation>
    <scope>NUCLEOTIDE SEQUENCE [LARGE SCALE GENOMIC DNA]</scope>
</reference>
<sequence length="148" mass="16381">MVDLVIKDSWPSYGLTTMPNCRCSEDAIRSELLRGREGSSFAVALLDAFPSMFKMLWSNLAAMMFLSNGTVVLSNKTLLFEVSLIGLSSNEELVFWNMSCLCNRILSAIGEAKKSEKDITSLLNFCGQSLKIDPTEEVEHLLDVFGSV</sequence>
<accession>A0AAV4MNE4</accession>
<comment type="caution">
    <text evidence="1">The sequence shown here is derived from an EMBL/GenBank/DDBJ whole genome shotgun (WGS) entry which is preliminary data.</text>
</comment>
<organism evidence="1 2">
    <name type="scientific">Caerostris extrusa</name>
    <name type="common">Bark spider</name>
    <name type="synonym">Caerostris bankana</name>
    <dbReference type="NCBI Taxonomy" id="172846"/>
    <lineage>
        <taxon>Eukaryota</taxon>
        <taxon>Metazoa</taxon>
        <taxon>Ecdysozoa</taxon>
        <taxon>Arthropoda</taxon>
        <taxon>Chelicerata</taxon>
        <taxon>Arachnida</taxon>
        <taxon>Araneae</taxon>
        <taxon>Araneomorphae</taxon>
        <taxon>Entelegynae</taxon>
        <taxon>Araneoidea</taxon>
        <taxon>Araneidae</taxon>
        <taxon>Caerostris</taxon>
    </lineage>
</organism>
<protein>
    <submittedName>
        <fullName evidence="1">Uncharacterized protein</fullName>
    </submittedName>
</protein>
<gene>
    <name evidence="1" type="ORF">CEXT_601821</name>
</gene>
<dbReference type="AlphaFoldDB" id="A0AAV4MNE4"/>